<dbReference type="GeneID" id="111251456"/>
<dbReference type="PANTHER" id="PTHR12300">
    <property type="entry name" value="HVA22-LIKE PROTEINS"/>
    <property type="match status" value="1"/>
</dbReference>
<dbReference type="OrthoDB" id="10009287at2759"/>
<proteinExistence type="inferred from homology"/>
<dbReference type="OMA" id="GLYMVFG"/>
<dbReference type="PANTHER" id="PTHR12300:SF161">
    <property type="entry name" value="RECEPTOR EXPRESSION-ENHANCING PROTEIN"/>
    <property type="match status" value="1"/>
</dbReference>
<evidence type="ECO:0000313" key="8">
    <source>
        <dbReference type="Proteomes" id="UP000594260"/>
    </source>
</evidence>
<dbReference type="KEGG" id="vde:111251456"/>
<dbReference type="EnsemblMetazoa" id="XM_022808031">
    <property type="protein sequence ID" value="XP_022663766"/>
    <property type="gene ID" value="LOC111251456"/>
</dbReference>
<reference evidence="7" key="1">
    <citation type="submission" date="2021-01" db="UniProtKB">
        <authorList>
            <consortium name="EnsemblMetazoa"/>
        </authorList>
    </citation>
    <scope>IDENTIFICATION</scope>
</reference>
<comment type="subcellular location">
    <subcellularLocation>
        <location evidence="1 6">Membrane</location>
        <topology evidence="1 6">Multi-pass membrane protein</topology>
    </subcellularLocation>
</comment>
<evidence type="ECO:0000313" key="7">
    <source>
        <dbReference type="EnsemblMetazoa" id="XP_022663766"/>
    </source>
</evidence>
<comment type="similarity">
    <text evidence="2 6">Belongs to the DP1 family.</text>
</comment>
<keyword evidence="5 6" id="KW-0472">Membrane</keyword>
<dbReference type="RefSeq" id="XP_022663766.1">
    <property type="nucleotide sequence ID" value="XM_022808031.1"/>
</dbReference>
<feature type="transmembrane region" description="Helical" evidence="6">
    <location>
        <begin position="112"/>
        <end position="132"/>
    </location>
</feature>
<evidence type="ECO:0000256" key="3">
    <source>
        <dbReference type="ARBA" id="ARBA00022692"/>
    </source>
</evidence>
<organism evidence="7 8">
    <name type="scientific">Varroa destructor</name>
    <name type="common">Honeybee mite</name>
    <dbReference type="NCBI Taxonomy" id="109461"/>
    <lineage>
        <taxon>Eukaryota</taxon>
        <taxon>Metazoa</taxon>
        <taxon>Ecdysozoa</taxon>
        <taxon>Arthropoda</taxon>
        <taxon>Chelicerata</taxon>
        <taxon>Arachnida</taxon>
        <taxon>Acari</taxon>
        <taxon>Parasitiformes</taxon>
        <taxon>Mesostigmata</taxon>
        <taxon>Gamasina</taxon>
        <taxon>Dermanyssoidea</taxon>
        <taxon>Varroidae</taxon>
        <taxon>Varroa</taxon>
    </lineage>
</organism>
<keyword evidence="4 6" id="KW-1133">Transmembrane helix</keyword>
<evidence type="ECO:0000256" key="5">
    <source>
        <dbReference type="ARBA" id="ARBA00023136"/>
    </source>
</evidence>
<accession>A0A7M7KP10</accession>
<sequence length="173" mass="19462">MLSVEEALKMVDDLIATLPPFVQGLLVKAETATKVQKNKLVAGVLAVMGLYMIFGYFAAFICNVVGFVLPAYWSMAAIETSDKTDDTKWLTYWVVFAAFSVIDFFADGIFTYFPFYWLVKLIFLAWCFAPISENGSHKIYHRVLRPYFLKKQATIDKALQRASEAVGASLKAD</sequence>
<protein>
    <recommendedName>
        <fullName evidence="6">Receptor expression-enhancing protein</fullName>
    </recommendedName>
</protein>
<feature type="transmembrane region" description="Helical" evidence="6">
    <location>
        <begin position="89"/>
        <end position="106"/>
    </location>
</feature>
<dbReference type="InParanoid" id="A0A7M7KP10"/>
<name>A0A7M7KP10_VARDE</name>
<evidence type="ECO:0000256" key="1">
    <source>
        <dbReference type="ARBA" id="ARBA00004141"/>
    </source>
</evidence>
<keyword evidence="3 6" id="KW-0812">Transmembrane</keyword>
<dbReference type="Proteomes" id="UP000594260">
    <property type="component" value="Unplaced"/>
</dbReference>
<evidence type="ECO:0000256" key="2">
    <source>
        <dbReference type="ARBA" id="ARBA00008573"/>
    </source>
</evidence>
<dbReference type="InterPro" id="IPR004345">
    <property type="entry name" value="TB2_DP1_HVA22"/>
</dbReference>
<dbReference type="AlphaFoldDB" id="A0A7M7KP10"/>
<dbReference type="GO" id="GO:0016020">
    <property type="term" value="C:membrane"/>
    <property type="evidence" value="ECO:0007669"/>
    <property type="project" value="UniProtKB-SubCell"/>
</dbReference>
<evidence type="ECO:0000256" key="6">
    <source>
        <dbReference type="RuleBase" id="RU362006"/>
    </source>
</evidence>
<feature type="transmembrane region" description="Helical" evidence="6">
    <location>
        <begin position="40"/>
        <end position="69"/>
    </location>
</feature>
<keyword evidence="8" id="KW-1185">Reference proteome</keyword>
<dbReference type="FunCoup" id="A0A7M7KP10">
    <property type="interactions" value="556"/>
</dbReference>
<dbReference type="Pfam" id="PF03134">
    <property type="entry name" value="TB2_DP1_HVA22"/>
    <property type="match status" value="1"/>
</dbReference>
<evidence type="ECO:0000256" key="4">
    <source>
        <dbReference type="ARBA" id="ARBA00022989"/>
    </source>
</evidence>